<gene>
    <name evidence="2" type="ORF">OEIGOIKO_06428</name>
</gene>
<organism evidence="2 3">
    <name type="scientific">Streptomyces chrestomyceticus JCM 4735</name>
    <dbReference type="NCBI Taxonomy" id="1306181"/>
    <lineage>
        <taxon>Bacteria</taxon>
        <taxon>Bacillati</taxon>
        <taxon>Actinomycetota</taxon>
        <taxon>Actinomycetes</taxon>
        <taxon>Kitasatosporales</taxon>
        <taxon>Streptomycetaceae</taxon>
        <taxon>Streptomyces</taxon>
    </lineage>
</organism>
<dbReference type="PANTHER" id="PTHR47036:SF1">
    <property type="entry name" value="COBALT-FACTOR III C(17)-METHYLTRANSFERASE-RELATED"/>
    <property type="match status" value="1"/>
</dbReference>
<dbReference type="EMBL" id="BHZC01000001">
    <property type="protein sequence ID" value="GCD38612.1"/>
    <property type="molecule type" value="Genomic_DNA"/>
</dbReference>
<dbReference type="Pfam" id="PF01890">
    <property type="entry name" value="CbiG_C"/>
    <property type="match status" value="1"/>
</dbReference>
<protein>
    <submittedName>
        <fullName evidence="2">Precorrin-3B C(17)-methyltransferase</fullName>
    </submittedName>
</protein>
<sequence length="148" mass="14308">MNAAPIVAGVGARRGVPAAEVLTLVLDTLAAAGTVPEALTALATVDTKASEPGLTQAAARLGVPLLAYPAEVLAAVPVPHPSAAALTATGTPSVAEAAALTGADALTTGAPGTARLLVGKRTSGPGARATCAVAHGRTPHHLCTKETS</sequence>
<dbReference type="AlphaFoldDB" id="A0A7U9L1F0"/>
<dbReference type="RefSeq" id="WP_125047826.1">
    <property type="nucleotide sequence ID" value="NZ_BHZC01000001.1"/>
</dbReference>
<evidence type="ECO:0000313" key="2">
    <source>
        <dbReference type="EMBL" id="GCD38612.1"/>
    </source>
</evidence>
<dbReference type="Gene3D" id="3.30.420.180">
    <property type="entry name" value="CobE/GbiG C-terminal domain"/>
    <property type="match status" value="1"/>
</dbReference>
<name>A0A7U9L1F0_9ACTN</name>
<dbReference type="InterPro" id="IPR036518">
    <property type="entry name" value="CobE/GbiG_C_sf"/>
</dbReference>
<evidence type="ECO:0000313" key="3">
    <source>
        <dbReference type="Proteomes" id="UP000287830"/>
    </source>
</evidence>
<dbReference type="Proteomes" id="UP000287830">
    <property type="component" value="Unassembled WGS sequence"/>
</dbReference>
<dbReference type="InterPro" id="IPR002750">
    <property type="entry name" value="CobE/GbiG_C"/>
</dbReference>
<dbReference type="SUPFAM" id="SSF159664">
    <property type="entry name" value="CobE/GbiG C-terminal domain-like"/>
    <property type="match status" value="1"/>
</dbReference>
<evidence type="ECO:0000259" key="1">
    <source>
        <dbReference type="Pfam" id="PF01890"/>
    </source>
</evidence>
<dbReference type="GeneID" id="95625162"/>
<accession>A0A7U9L1F0</accession>
<reference evidence="2 3" key="1">
    <citation type="submission" date="2018-11" db="EMBL/GenBank/DDBJ databases">
        <title>Whole genome sequence of Streptomyces chrestomyceticus NBRC 13444(T).</title>
        <authorList>
            <person name="Komaki H."/>
            <person name="Tamura T."/>
        </authorList>
    </citation>
    <scope>NUCLEOTIDE SEQUENCE [LARGE SCALE GENOMIC DNA]</scope>
    <source>
        <strain evidence="2 3">NBRC 13444</strain>
    </source>
</reference>
<proteinExistence type="predicted"/>
<dbReference type="GO" id="GO:0009236">
    <property type="term" value="P:cobalamin biosynthetic process"/>
    <property type="evidence" value="ECO:0007669"/>
    <property type="project" value="InterPro"/>
</dbReference>
<dbReference type="OrthoDB" id="9804789at2"/>
<dbReference type="PANTHER" id="PTHR47036">
    <property type="entry name" value="COBALT-FACTOR III C(17)-METHYLTRANSFERASE-RELATED"/>
    <property type="match status" value="1"/>
</dbReference>
<feature type="domain" description="CobE/GbiG C-terminal" evidence="1">
    <location>
        <begin position="6"/>
        <end position="134"/>
    </location>
</feature>
<dbReference type="InterPro" id="IPR051810">
    <property type="entry name" value="Precorrin_MeTrfase"/>
</dbReference>
<comment type="caution">
    <text evidence="2">The sequence shown here is derived from an EMBL/GenBank/DDBJ whole genome shotgun (WGS) entry which is preliminary data.</text>
</comment>